<keyword evidence="1" id="KW-1133">Transmembrane helix</keyword>
<keyword evidence="1" id="KW-0472">Membrane</keyword>
<sequence>MSKRNPIAAGGPLALIIMAGALIGAILHQPSLGVLIGVGLGATIAIALWLIDRERTGE</sequence>
<keyword evidence="1" id="KW-0812">Transmembrane</keyword>
<protein>
    <submittedName>
        <fullName evidence="2">Uncharacterized membrane protein (UPF0136 family)</fullName>
    </submittedName>
</protein>
<proteinExistence type="predicted"/>
<organism evidence="2 3">
    <name type="scientific">Sphingomonas vulcanisoli</name>
    <dbReference type="NCBI Taxonomy" id="1658060"/>
    <lineage>
        <taxon>Bacteria</taxon>
        <taxon>Pseudomonadati</taxon>
        <taxon>Pseudomonadota</taxon>
        <taxon>Alphaproteobacteria</taxon>
        <taxon>Sphingomonadales</taxon>
        <taxon>Sphingomonadaceae</taxon>
        <taxon>Sphingomonas</taxon>
    </lineage>
</organism>
<feature type="transmembrane region" description="Helical" evidence="1">
    <location>
        <begin position="32"/>
        <end position="51"/>
    </location>
</feature>
<evidence type="ECO:0000313" key="3">
    <source>
        <dbReference type="Proteomes" id="UP000727456"/>
    </source>
</evidence>
<feature type="transmembrane region" description="Helical" evidence="1">
    <location>
        <begin position="7"/>
        <end position="26"/>
    </location>
</feature>
<evidence type="ECO:0000313" key="2">
    <source>
        <dbReference type="EMBL" id="NIJ08035.1"/>
    </source>
</evidence>
<keyword evidence="3" id="KW-1185">Reference proteome</keyword>
<dbReference type="Proteomes" id="UP000727456">
    <property type="component" value="Unassembled WGS sequence"/>
</dbReference>
<comment type="caution">
    <text evidence="2">The sequence shown here is derived from an EMBL/GenBank/DDBJ whole genome shotgun (WGS) entry which is preliminary data.</text>
</comment>
<dbReference type="RefSeq" id="WP_167072862.1">
    <property type="nucleotide sequence ID" value="NZ_JAAOZC010000003.1"/>
</dbReference>
<gene>
    <name evidence="2" type="ORF">FHS31_001645</name>
</gene>
<name>A0ABX0TW67_9SPHN</name>
<evidence type="ECO:0000256" key="1">
    <source>
        <dbReference type="SAM" id="Phobius"/>
    </source>
</evidence>
<reference evidence="2 3" key="1">
    <citation type="submission" date="2020-03" db="EMBL/GenBank/DDBJ databases">
        <title>Genomic Encyclopedia of Type Strains, Phase III (KMG-III): the genomes of soil and plant-associated and newly described type strains.</title>
        <authorList>
            <person name="Whitman W."/>
        </authorList>
    </citation>
    <scope>NUCLEOTIDE SEQUENCE [LARGE SCALE GENOMIC DNA]</scope>
    <source>
        <strain evidence="2 3">CECT 8804</strain>
    </source>
</reference>
<dbReference type="EMBL" id="JAAOZC010000003">
    <property type="protein sequence ID" value="NIJ08035.1"/>
    <property type="molecule type" value="Genomic_DNA"/>
</dbReference>
<accession>A0ABX0TW67</accession>